<dbReference type="OMA" id="ITKAQPV"/>
<sequence length="634" mass="73256">MVYTQYKFYNHSNVYALEPVITNNNLEKPPVNEILVFHRDAGSVELTDQLPPMNNFNSNDVSLVYGLFGIIRLLSGDYLILITGRELVGTLNGSDIYQITSTQLYPFARNRLYLTVNQSSDEERYLSYLQDVTNVKNYYFSYDYHLTLSLQKQYDTQAELGKDLIQKANTEFQWNSHIIKPFLEVTQADSTQNFSNFLLPIMHGFIKIKTLKCKNKNLTYALITRRSWHRTGTRFFSRGIDTNGNVSNFAETEQIILGDSLNGRPIKLSYTQIRGSIPFKWSQVTNLKYTPRLEIVRGDETIYNSMKTHFKNLNDAYGDVYIVNLINKKGYELPMGEELAIQLDRMNNPHVHYYHFDFHKECSKMRWHRIDLLVEHLEESLKQYGYYFEEDHADSKTTQKQTGVIRSNCMDCLDRTNVVQSVLAKHILLRQLKDIGYLQENEGIEQLGRFEEDFRNIWADNADAVSCHYSGTGALKTDFTRTGKRTKQGAIQDGINSVIRYFKNNFFDGARQDSLDLFLGKYEVSQNAPTPFRYSFTWRFHLVAGLSFSSVFVALLQQFFHVVDPKFNWLLNLVVVGVLGFCVKFAMVNGQDFVDRPRLIPYEFDNINSHSLKVGEKSSIPGASSSPIINEKDV</sequence>
<keyword evidence="1" id="KW-0472">Membrane</keyword>
<dbReference type="Proteomes" id="UP000070444">
    <property type="component" value="Unassembled WGS sequence"/>
</dbReference>
<feature type="transmembrane region" description="Helical" evidence="1">
    <location>
        <begin position="542"/>
        <end position="563"/>
    </location>
</feature>
<proteinExistence type="predicted"/>
<keyword evidence="1" id="KW-1133">Transmembrane helix</keyword>
<evidence type="ECO:0000313" key="4">
    <source>
        <dbReference type="Proteomes" id="UP000070444"/>
    </source>
</evidence>
<dbReference type="Pfam" id="PF02383">
    <property type="entry name" value="Syja_N"/>
    <property type="match status" value="1"/>
</dbReference>
<feature type="domain" description="SAC" evidence="2">
    <location>
        <begin position="129"/>
        <end position="471"/>
    </location>
</feature>
<dbReference type="GO" id="GO:0043812">
    <property type="term" value="F:phosphatidylinositol-4-phosphate phosphatase activity"/>
    <property type="evidence" value="ECO:0007669"/>
    <property type="project" value="TreeGrafter"/>
</dbReference>
<dbReference type="AlphaFoldDB" id="A0A137P0V8"/>
<dbReference type="PANTHER" id="PTHR45662">
    <property type="entry name" value="PHOSPHATIDYLINOSITIDE PHOSPHATASE SAC1"/>
    <property type="match status" value="1"/>
</dbReference>
<evidence type="ECO:0000256" key="1">
    <source>
        <dbReference type="SAM" id="Phobius"/>
    </source>
</evidence>
<dbReference type="EMBL" id="KQ964572">
    <property type="protein sequence ID" value="KXN68499.1"/>
    <property type="molecule type" value="Genomic_DNA"/>
</dbReference>
<dbReference type="PROSITE" id="PS50275">
    <property type="entry name" value="SAC"/>
    <property type="match status" value="1"/>
</dbReference>
<accession>A0A137P0V8</accession>
<gene>
    <name evidence="3" type="ORF">CONCODRAFT_18930</name>
</gene>
<evidence type="ECO:0000313" key="3">
    <source>
        <dbReference type="EMBL" id="KXN68499.1"/>
    </source>
</evidence>
<name>A0A137P0V8_CONC2</name>
<protein>
    <recommendedName>
        <fullName evidence="2">SAC domain-containing protein</fullName>
    </recommendedName>
</protein>
<keyword evidence="4" id="KW-1185">Reference proteome</keyword>
<evidence type="ECO:0000259" key="2">
    <source>
        <dbReference type="PROSITE" id="PS50275"/>
    </source>
</evidence>
<dbReference type="InterPro" id="IPR002013">
    <property type="entry name" value="SAC_dom"/>
</dbReference>
<dbReference type="PANTHER" id="PTHR45662:SF2">
    <property type="entry name" value="PHOSPHATIDYLINOSITOL-3-PHOSPHATASE SAC1"/>
    <property type="match status" value="1"/>
</dbReference>
<feature type="transmembrane region" description="Helical" evidence="1">
    <location>
        <begin position="569"/>
        <end position="588"/>
    </location>
</feature>
<dbReference type="OrthoDB" id="405996at2759"/>
<keyword evidence="1" id="KW-0812">Transmembrane</keyword>
<organism evidence="3 4">
    <name type="scientific">Conidiobolus coronatus (strain ATCC 28846 / CBS 209.66 / NRRL 28638)</name>
    <name type="common">Delacroixia coronata</name>
    <dbReference type="NCBI Taxonomy" id="796925"/>
    <lineage>
        <taxon>Eukaryota</taxon>
        <taxon>Fungi</taxon>
        <taxon>Fungi incertae sedis</taxon>
        <taxon>Zoopagomycota</taxon>
        <taxon>Entomophthoromycotina</taxon>
        <taxon>Entomophthoromycetes</taxon>
        <taxon>Entomophthorales</taxon>
        <taxon>Ancylistaceae</taxon>
        <taxon>Conidiobolus</taxon>
    </lineage>
</organism>
<dbReference type="STRING" id="796925.A0A137P0V8"/>
<dbReference type="GO" id="GO:0046856">
    <property type="term" value="P:phosphatidylinositol dephosphorylation"/>
    <property type="evidence" value="ECO:0007669"/>
    <property type="project" value="TreeGrafter"/>
</dbReference>
<dbReference type="GO" id="GO:0005783">
    <property type="term" value="C:endoplasmic reticulum"/>
    <property type="evidence" value="ECO:0007669"/>
    <property type="project" value="TreeGrafter"/>
</dbReference>
<reference evidence="3 4" key="1">
    <citation type="journal article" date="2015" name="Genome Biol. Evol.">
        <title>Phylogenomic analyses indicate that early fungi evolved digesting cell walls of algal ancestors of land plants.</title>
        <authorList>
            <person name="Chang Y."/>
            <person name="Wang S."/>
            <person name="Sekimoto S."/>
            <person name="Aerts A.L."/>
            <person name="Choi C."/>
            <person name="Clum A."/>
            <person name="LaButti K.M."/>
            <person name="Lindquist E.A."/>
            <person name="Yee Ngan C."/>
            <person name="Ohm R.A."/>
            <person name="Salamov A.A."/>
            <person name="Grigoriev I.V."/>
            <person name="Spatafora J.W."/>
            <person name="Berbee M.L."/>
        </authorList>
    </citation>
    <scope>NUCLEOTIDE SEQUENCE [LARGE SCALE GENOMIC DNA]</scope>
    <source>
        <strain evidence="3 4">NRRL 28638</strain>
    </source>
</reference>